<proteinExistence type="predicted"/>
<keyword evidence="3" id="KW-1185">Reference proteome</keyword>
<feature type="domain" description="Polymerase nucleotidyl transferase" evidence="1">
    <location>
        <begin position="7"/>
        <end position="51"/>
    </location>
</feature>
<name>A0A927CJC0_9BACL</name>
<dbReference type="AlphaFoldDB" id="A0A927CJC0"/>
<evidence type="ECO:0000259" key="1">
    <source>
        <dbReference type="Pfam" id="PF01909"/>
    </source>
</evidence>
<gene>
    <name evidence="2" type="ORF">IDH41_11265</name>
</gene>
<reference evidence="2" key="1">
    <citation type="submission" date="2020-09" db="EMBL/GenBank/DDBJ databases">
        <title>A novel bacterium of genus Paenibacillus, isolated from South China Sea.</title>
        <authorList>
            <person name="Huang H."/>
            <person name="Mo K."/>
            <person name="Hu Y."/>
        </authorList>
    </citation>
    <scope>NUCLEOTIDE SEQUENCE</scope>
    <source>
        <strain evidence="2">IB182493</strain>
    </source>
</reference>
<dbReference type="InterPro" id="IPR002934">
    <property type="entry name" value="Polymerase_NTP_transf_dom"/>
</dbReference>
<dbReference type="EMBL" id="JACXIY010000013">
    <property type="protein sequence ID" value="MBD2869158.1"/>
    <property type="molecule type" value="Genomic_DNA"/>
</dbReference>
<protein>
    <submittedName>
        <fullName evidence="2">Nucleotidyltransferase domain-containing protein</fullName>
    </submittedName>
</protein>
<evidence type="ECO:0000313" key="3">
    <source>
        <dbReference type="Proteomes" id="UP000632125"/>
    </source>
</evidence>
<dbReference type="GO" id="GO:0016779">
    <property type="term" value="F:nucleotidyltransferase activity"/>
    <property type="evidence" value="ECO:0007669"/>
    <property type="project" value="InterPro"/>
</dbReference>
<comment type="caution">
    <text evidence="2">The sequence shown here is derived from an EMBL/GenBank/DDBJ whole genome shotgun (WGS) entry which is preliminary data.</text>
</comment>
<dbReference type="Pfam" id="PF01909">
    <property type="entry name" value="NTP_transf_2"/>
    <property type="match status" value="1"/>
</dbReference>
<dbReference type="SUPFAM" id="SSF81301">
    <property type="entry name" value="Nucleotidyltransferase"/>
    <property type="match status" value="1"/>
</dbReference>
<organism evidence="2 3">
    <name type="scientific">Paenibacillus arenilitoris</name>
    <dbReference type="NCBI Taxonomy" id="2772299"/>
    <lineage>
        <taxon>Bacteria</taxon>
        <taxon>Bacillati</taxon>
        <taxon>Bacillota</taxon>
        <taxon>Bacilli</taxon>
        <taxon>Bacillales</taxon>
        <taxon>Paenibacillaceae</taxon>
        <taxon>Paenibacillus</taxon>
    </lineage>
</organism>
<sequence>MKTDNTISKLVNRLKEINGVNAIVLGGSRARGSHNEHSDIDIGIYYDSGKGLDIAGLQQAAAELDDAGRLNLITEIGSWGPWINGGGWLVVDRYPVDILYRDLSKVSAVMQQCHSGKITVDYQPGHPHGFINAIYFSEIALCQVLWDPSGIVGEMKAKTIPYPAELKQAMIQTFLWEAAFSLDTGRKGIYKSDLAYVAGCCFRSISCLNQVLFAVNECYWMNEKGAAAIADSFRMAPRHYAERVNQIISLIAEDRERLETSLSELSDLIEETKAFVKI</sequence>
<accession>A0A927CJC0</accession>
<evidence type="ECO:0000313" key="2">
    <source>
        <dbReference type="EMBL" id="MBD2869158.1"/>
    </source>
</evidence>
<dbReference type="Proteomes" id="UP000632125">
    <property type="component" value="Unassembled WGS sequence"/>
</dbReference>
<dbReference type="CDD" id="cd05403">
    <property type="entry name" value="NT_KNTase_like"/>
    <property type="match status" value="1"/>
</dbReference>
<dbReference type="Gene3D" id="3.30.460.10">
    <property type="entry name" value="Beta Polymerase, domain 2"/>
    <property type="match status" value="1"/>
</dbReference>
<dbReference type="InterPro" id="IPR043519">
    <property type="entry name" value="NT_sf"/>
</dbReference>
<dbReference type="RefSeq" id="WP_190861021.1">
    <property type="nucleotide sequence ID" value="NZ_JACXIY010000013.1"/>
</dbReference>